<evidence type="ECO:0000313" key="1">
    <source>
        <dbReference type="EMBL" id="MBX74219.1"/>
    </source>
</evidence>
<sequence length="48" mass="5217">MGSTSILCLRTVDALLQLLPNLLTCTSKSSAKYKKSLSFPTSTIHPCF</sequence>
<reference evidence="1" key="1">
    <citation type="submission" date="2018-02" db="EMBL/GenBank/DDBJ databases">
        <title>Rhizophora mucronata_Transcriptome.</title>
        <authorList>
            <person name="Meera S.P."/>
            <person name="Sreeshan A."/>
            <person name="Augustine A."/>
        </authorList>
    </citation>
    <scope>NUCLEOTIDE SEQUENCE</scope>
    <source>
        <tissue evidence="1">Leaf</tissue>
    </source>
</reference>
<dbReference type="AlphaFoldDB" id="A0A2P2R4L1"/>
<proteinExistence type="predicted"/>
<protein>
    <submittedName>
        <fullName evidence="1">Uncharacterized protein</fullName>
    </submittedName>
</protein>
<dbReference type="EMBL" id="GGEC01093735">
    <property type="protein sequence ID" value="MBX74219.1"/>
    <property type="molecule type" value="Transcribed_RNA"/>
</dbReference>
<organism evidence="1">
    <name type="scientific">Rhizophora mucronata</name>
    <name type="common">Asiatic mangrove</name>
    <dbReference type="NCBI Taxonomy" id="61149"/>
    <lineage>
        <taxon>Eukaryota</taxon>
        <taxon>Viridiplantae</taxon>
        <taxon>Streptophyta</taxon>
        <taxon>Embryophyta</taxon>
        <taxon>Tracheophyta</taxon>
        <taxon>Spermatophyta</taxon>
        <taxon>Magnoliopsida</taxon>
        <taxon>eudicotyledons</taxon>
        <taxon>Gunneridae</taxon>
        <taxon>Pentapetalae</taxon>
        <taxon>rosids</taxon>
        <taxon>fabids</taxon>
        <taxon>Malpighiales</taxon>
        <taxon>Rhizophoraceae</taxon>
        <taxon>Rhizophora</taxon>
    </lineage>
</organism>
<name>A0A2P2R4L1_RHIMU</name>
<accession>A0A2P2R4L1</accession>